<keyword evidence="1" id="KW-1133">Transmembrane helix</keyword>
<organism evidence="2 3">
    <name type="scientific">Rhodopirellula maiorica SM1</name>
    <dbReference type="NCBI Taxonomy" id="1265738"/>
    <lineage>
        <taxon>Bacteria</taxon>
        <taxon>Pseudomonadati</taxon>
        <taxon>Planctomycetota</taxon>
        <taxon>Planctomycetia</taxon>
        <taxon>Pirellulales</taxon>
        <taxon>Pirellulaceae</taxon>
        <taxon>Novipirellula</taxon>
    </lineage>
</organism>
<reference evidence="2 3" key="1">
    <citation type="journal article" date="2013" name="Mar. Genomics">
        <title>Expression of sulfatases in Rhodopirellula baltica and the diversity of sulfatases in the genus Rhodopirellula.</title>
        <authorList>
            <person name="Wegner C.E."/>
            <person name="Richter-Heitmann T."/>
            <person name="Klindworth A."/>
            <person name="Klockow C."/>
            <person name="Richter M."/>
            <person name="Achstetter T."/>
            <person name="Glockner F.O."/>
            <person name="Harder J."/>
        </authorList>
    </citation>
    <scope>NUCLEOTIDE SEQUENCE [LARGE SCALE GENOMIC DNA]</scope>
    <source>
        <strain evidence="2 3">SM1</strain>
    </source>
</reference>
<accession>M5S2Y7</accession>
<keyword evidence="1" id="KW-0812">Transmembrane</keyword>
<keyword evidence="1" id="KW-0472">Membrane</keyword>
<evidence type="ECO:0000313" key="3">
    <source>
        <dbReference type="Proteomes" id="UP000011991"/>
    </source>
</evidence>
<dbReference type="AlphaFoldDB" id="M5S2Y7"/>
<feature type="transmembrane region" description="Helical" evidence="1">
    <location>
        <begin position="23"/>
        <end position="43"/>
    </location>
</feature>
<gene>
    <name evidence="2" type="ORF">RMSM_02520</name>
</gene>
<comment type="caution">
    <text evidence="2">The sequence shown here is derived from an EMBL/GenBank/DDBJ whole genome shotgun (WGS) entry which is preliminary data.</text>
</comment>
<protein>
    <submittedName>
        <fullName evidence="2">Membrane protein</fullName>
    </submittedName>
</protein>
<evidence type="ECO:0000256" key="1">
    <source>
        <dbReference type="SAM" id="Phobius"/>
    </source>
</evidence>
<name>M5S2Y7_9BACT</name>
<dbReference type="EMBL" id="ANOG01000358">
    <property type="protein sequence ID" value="EMI20554.1"/>
    <property type="molecule type" value="Genomic_DNA"/>
</dbReference>
<sequence>MSPEPEVEHATHLPDTLVKPTRYGLRLLAVFSIAFPLFLSPVVDGFRINPFSIVPLTVGFTVDNRSFKRFPLTAIACISFVLGFLGDCSEHSVMNVWNWLPARSSPLLAIRLLCATVGGYTAWMVWRCHRYHRSIGVL</sequence>
<dbReference type="Proteomes" id="UP000011991">
    <property type="component" value="Unassembled WGS sequence"/>
</dbReference>
<keyword evidence="3" id="KW-1185">Reference proteome</keyword>
<feature type="transmembrane region" description="Helical" evidence="1">
    <location>
        <begin position="70"/>
        <end position="86"/>
    </location>
</feature>
<feature type="transmembrane region" description="Helical" evidence="1">
    <location>
        <begin position="106"/>
        <end position="126"/>
    </location>
</feature>
<evidence type="ECO:0000313" key="2">
    <source>
        <dbReference type="EMBL" id="EMI20554.1"/>
    </source>
</evidence>
<proteinExistence type="predicted"/>